<accession>A0ACB7GEW9</accession>
<dbReference type="EMBL" id="CM004400">
    <property type="protein sequence ID" value="KAG8638869.1"/>
    <property type="molecule type" value="Genomic_DNA"/>
</dbReference>
<organism evidence="1 2">
    <name type="scientific">Manihot esculenta</name>
    <name type="common">Cassava</name>
    <name type="synonym">Jatropha manihot</name>
    <dbReference type="NCBI Taxonomy" id="3983"/>
    <lineage>
        <taxon>Eukaryota</taxon>
        <taxon>Viridiplantae</taxon>
        <taxon>Streptophyta</taxon>
        <taxon>Embryophyta</taxon>
        <taxon>Tracheophyta</taxon>
        <taxon>Spermatophyta</taxon>
        <taxon>Magnoliopsida</taxon>
        <taxon>eudicotyledons</taxon>
        <taxon>Gunneridae</taxon>
        <taxon>Pentapetalae</taxon>
        <taxon>rosids</taxon>
        <taxon>fabids</taxon>
        <taxon>Malpighiales</taxon>
        <taxon>Euphorbiaceae</taxon>
        <taxon>Crotonoideae</taxon>
        <taxon>Manihoteae</taxon>
        <taxon>Manihot</taxon>
    </lineage>
</organism>
<dbReference type="Proteomes" id="UP000091857">
    <property type="component" value="Chromosome 14"/>
</dbReference>
<sequence length="237" mass="25228">MLAATPLVLAPLPLATAVLHKFSSSSSWSTFSRNRRRVSSSLSPLLDTKSTATFKAPCISSLSSSTSPLDSSSEMRRSMSSHFSLCSDIAASTLASLSSNAANTSRDFSLRPLPSLEGCALVVVSIPLLPDILDICTTNSAFPACTNSLARPFVKNAIQIACLSSPKTPYFGGDDSHFTQPRVSSRRGYDTNFTSPREACSRNRLNQAQLALIPTVTGTMLHPNESTRAALVNSPQA</sequence>
<name>A0ACB7GEW9_MANES</name>
<gene>
    <name evidence="1" type="ORF">MANES_14G074101v8</name>
</gene>
<evidence type="ECO:0000313" key="1">
    <source>
        <dbReference type="EMBL" id="KAG8638869.1"/>
    </source>
</evidence>
<comment type="caution">
    <text evidence="1">The sequence shown here is derived from an EMBL/GenBank/DDBJ whole genome shotgun (WGS) entry which is preliminary data.</text>
</comment>
<evidence type="ECO:0000313" key="2">
    <source>
        <dbReference type="Proteomes" id="UP000091857"/>
    </source>
</evidence>
<protein>
    <submittedName>
        <fullName evidence="1">Uncharacterized protein</fullName>
    </submittedName>
</protein>
<proteinExistence type="predicted"/>
<keyword evidence="2" id="KW-1185">Reference proteome</keyword>
<reference evidence="2" key="1">
    <citation type="journal article" date="2016" name="Nat. Biotechnol.">
        <title>Sequencing wild and cultivated cassava and related species reveals extensive interspecific hybridization and genetic diversity.</title>
        <authorList>
            <person name="Bredeson J.V."/>
            <person name="Lyons J.B."/>
            <person name="Prochnik S.E."/>
            <person name="Wu G.A."/>
            <person name="Ha C.M."/>
            <person name="Edsinger-Gonzales E."/>
            <person name="Grimwood J."/>
            <person name="Schmutz J."/>
            <person name="Rabbi I.Y."/>
            <person name="Egesi C."/>
            <person name="Nauluvula P."/>
            <person name="Lebot V."/>
            <person name="Ndunguru J."/>
            <person name="Mkamilo G."/>
            <person name="Bart R.S."/>
            <person name="Setter T.L."/>
            <person name="Gleadow R.M."/>
            <person name="Kulakow P."/>
            <person name="Ferguson M.E."/>
            <person name="Rounsley S."/>
            <person name="Rokhsar D.S."/>
        </authorList>
    </citation>
    <scope>NUCLEOTIDE SEQUENCE [LARGE SCALE GENOMIC DNA]</scope>
    <source>
        <strain evidence="2">cv. AM560-2</strain>
    </source>
</reference>